<dbReference type="InterPro" id="IPR010258">
    <property type="entry name" value="Conjugal_tfr_TrbG/VirB9/CagX"/>
</dbReference>
<name>A0A9W6GYF5_9HYPH</name>
<evidence type="ECO:0000256" key="1">
    <source>
        <dbReference type="ARBA" id="ARBA00006135"/>
    </source>
</evidence>
<dbReference type="AlphaFoldDB" id="A0A9W6GYF5"/>
<dbReference type="Proteomes" id="UP001144323">
    <property type="component" value="Unassembled WGS sequence"/>
</dbReference>
<gene>
    <name evidence="5" type="ORF">LMG27198_42890</name>
</gene>
<keyword evidence="6" id="KW-1185">Reference proteome</keyword>
<dbReference type="EMBL" id="BSEC01000002">
    <property type="protein sequence ID" value="GLI95297.1"/>
    <property type="molecule type" value="Genomic_DNA"/>
</dbReference>
<comment type="similarity">
    <text evidence="1">Belongs to the TrbG/VirB9 family.</text>
</comment>
<dbReference type="NCBIfam" id="TIGR02781">
    <property type="entry name" value="VirB9"/>
    <property type="match status" value="1"/>
</dbReference>
<dbReference type="InterPro" id="IPR033645">
    <property type="entry name" value="VirB9/CagX/TrbG_C"/>
</dbReference>
<keyword evidence="3" id="KW-0843">Virulence</keyword>
<dbReference type="Pfam" id="PF03524">
    <property type="entry name" value="CagX"/>
    <property type="match status" value="1"/>
</dbReference>
<dbReference type="Gene3D" id="2.60.40.2500">
    <property type="match status" value="1"/>
</dbReference>
<dbReference type="CDD" id="cd06911">
    <property type="entry name" value="VirB9_CagX_TrbG"/>
    <property type="match status" value="1"/>
</dbReference>
<proteinExistence type="inferred from homology"/>
<dbReference type="RefSeq" id="WP_281806034.1">
    <property type="nucleotide sequence ID" value="NZ_BSEC01000002.1"/>
</dbReference>
<evidence type="ECO:0000256" key="4">
    <source>
        <dbReference type="SAM" id="SignalP"/>
    </source>
</evidence>
<accession>A0A9W6GYF5</accession>
<evidence type="ECO:0000256" key="2">
    <source>
        <dbReference type="ARBA" id="ARBA00022729"/>
    </source>
</evidence>
<organism evidence="5 6">
    <name type="scientific">Methylocystis echinoides</name>
    <dbReference type="NCBI Taxonomy" id="29468"/>
    <lineage>
        <taxon>Bacteria</taxon>
        <taxon>Pseudomonadati</taxon>
        <taxon>Pseudomonadota</taxon>
        <taxon>Alphaproteobacteria</taxon>
        <taxon>Hyphomicrobiales</taxon>
        <taxon>Methylocystaceae</taxon>
        <taxon>Methylocystis</taxon>
    </lineage>
</organism>
<protein>
    <submittedName>
        <fullName evidence="5">P-type conjugative transfer protein VirB9</fullName>
    </submittedName>
</protein>
<feature type="chain" id="PRO_5040748001" evidence="4">
    <location>
        <begin position="25"/>
        <end position="272"/>
    </location>
</feature>
<comment type="caution">
    <text evidence="5">The sequence shown here is derived from an EMBL/GenBank/DDBJ whole genome shotgun (WGS) entry which is preliminary data.</text>
</comment>
<reference evidence="5" key="1">
    <citation type="journal article" date="2023" name="Int. J. Syst. Evol. Microbiol.">
        <title>Methylocystis iwaonis sp. nov., a type II methane-oxidizing bacterium from surface soil of a rice paddy field in Japan, and emended description of the genus Methylocystis (ex Whittenbury et al. 1970) Bowman et al. 1993.</title>
        <authorList>
            <person name="Kaise H."/>
            <person name="Sawadogo J.B."/>
            <person name="Alam M.S."/>
            <person name="Ueno C."/>
            <person name="Dianou D."/>
            <person name="Shinjo R."/>
            <person name="Asakawa S."/>
        </authorList>
    </citation>
    <scope>NUCLEOTIDE SEQUENCE</scope>
    <source>
        <strain evidence="5">LMG27198</strain>
    </source>
</reference>
<evidence type="ECO:0000256" key="3">
    <source>
        <dbReference type="ARBA" id="ARBA00023026"/>
    </source>
</evidence>
<sequence length="272" mass="30700">MTRRLGFPLLLGLLAIGAASLAQAEESPWAGRYDARVREVSFRPDEVVAINGSYGVSTMIVLGEDEKIETLALGDSVAWKVEPNKRGNIIFVKPVEKNAFSNLNVVTSKRIYSFLLRADFRQGRAQVFKVRFRFPDDEADARLVALAKERASYPNTKNFNVANANSDYAYKGSSLSKPTSVFDDGVKTWFRFAPDQETPAIFVVDRDRKESVVNFHKEGPYVIVDKVNFQWTLRNGAEATCVFNRRLNNLHEPDGLEPYAPERVGFNGLHFW</sequence>
<evidence type="ECO:0000313" key="6">
    <source>
        <dbReference type="Proteomes" id="UP001144323"/>
    </source>
</evidence>
<feature type="signal peptide" evidence="4">
    <location>
        <begin position="1"/>
        <end position="24"/>
    </location>
</feature>
<keyword evidence="2 4" id="KW-0732">Signal</keyword>
<dbReference type="InterPro" id="IPR014148">
    <property type="entry name" value="VirB9"/>
</dbReference>
<evidence type="ECO:0000313" key="5">
    <source>
        <dbReference type="EMBL" id="GLI95297.1"/>
    </source>
</evidence>
<dbReference type="InterPro" id="IPR038161">
    <property type="entry name" value="VirB9/CagX/TrbG_C_sf"/>
</dbReference>